<keyword evidence="1" id="KW-0472">Membrane</keyword>
<dbReference type="AlphaFoldDB" id="B6GWN1"/>
<proteinExistence type="predicted"/>
<dbReference type="Proteomes" id="UP000000724">
    <property type="component" value="Contig Pc00c09"/>
</dbReference>
<accession>B6GWN1</accession>
<dbReference type="OrthoDB" id="4360438at2759"/>
<organism evidence="2 3">
    <name type="scientific">Penicillium rubens (strain ATCC 28089 / DSM 1075 / NRRL 1951 / Wisconsin 54-1255)</name>
    <name type="common">Penicillium chrysogenum</name>
    <dbReference type="NCBI Taxonomy" id="500485"/>
    <lineage>
        <taxon>Eukaryota</taxon>
        <taxon>Fungi</taxon>
        <taxon>Dikarya</taxon>
        <taxon>Ascomycota</taxon>
        <taxon>Pezizomycotina</taxon>
        <taxon>Eurotiomycetes</taxon>
        <taxon>Eurotiomycetidae</taxon>
        <taxon>Eurotiales</taxon>
        <taxon>Aspergillaceae</taxon>
        <taxon>Penicillium</taxon>
        <taxon>Penicillium chrysogenum species complex</taxon>
    </lineage>
</organism>
<dbReference type="HOGENOM" id="CLU_1015996_0_0_1"/>
<feature type="transmembrane region" description="Helical" evidence="1">
    <location>
        <begin position="12"/>
        <end position="30"/>
    </location>
</feature>
<evidence type="ECO:0000313" key="3">
    <source>
        <dbReference type="Proteomes" id="UP000000724"/>
    </source>
</evidence>
<sequence>MVVVSQNIIRSVLVTILLLLNFGRLFLLYCIQPRWRWCKVDLALCALSCSSFAILTGLFWSNRFPAWSQVLFWITPIFPPLQACLRSELTMLQYIRIIFQQRENPLTPRLLRFICPSFSVASTLAKIAASLVGTFLLKSAHLGSLYILFADYLCVVAWYWWLFQQSTAGRAKLRCISCHLSAMALLLLVIAVIGTLERSSNWSSSPSGRRPCSQSREPNRWILGYLQLACGMWTGGSDKTIETRGLLIVLSLKDKMFTRITQLIVFKSKLGIEK</sequence>
<feature type="transmembrane region" description="Helical" evidence="1">
    <location>
        <begin position="175"/>
        <end position="196"/>
    </location>
</feature>
<feature type="transmembrane region" description="Helical" evidence="1">
    <location>
        <begin position="143"/>
        <end position="163"/>
    </location>
</feature>
<keyword evidence="1" id="KW-0812">Transmembrane</keyword>
<reference evidence="2 3" key="1">
    <citation type="journal article" date="2008" name="Nat. Biotechnol.">
        <title>Genome sequencing and analysis of the filamentous fungus Penicillium chrysogenum.</title>
        <authorList>
            <person name="van den Berg M.A."/>
            <person name="Albang R."/>
            <person name="Albermann K."/>
            <person name="Badger J.H."/>
            <person name="Daran J.-M."/>
            <person name="Driessen A.J.M."/>
            <person name="Garcia-Estrada C."/>
            <person name="Fedorova N.D."/>
            <person name="Harris D.M."/>
            <person name="Heijne W.H.M."/>
            <person name="Joardar V.S."/>
            <person name="Kiel J.A.K.W."/>
            <person name="Kovalchuk A."/>
            <person name="Martin J.F."/>
            <person name="Nierman W.C."/>
            <person name="Nijland J.G."/>
            <person name="Pronk J.T."/>
            <person name="Roubos J.A."/>
            <person name="van der Klei I.J."/>
            <person name="van Peij N.N.M.E."/>
            <person name="Veenhuis M."/>
            <person name="von Doehren H."/>
            <person name="Wagner C."/>
            <person name="Wortman J.R."/>
            <person name="Bovenberg R.A.L."/>
        </authorList>
    </citation>
    <scope>NUCLEOTIDE SEQUENCE [LARGE SCALE GENOMIC DNA]</scope>
    <source>
        <strain evidence="3">ATCC 28089 / DSM 1075 / NRRL 1951 / Wisconsin 54-1255</strain>
    </source>
</reference>
<feature type="transmembrane region" description="Helical" evidence="1">
    <location>
        <begin position="42"/>
        <end position="60"/>
    </location>
</feature>
<evidence type="ECO:0000256" key="1">
    <source>
        <dbReference type="SAM" id="Phobius"/>
    </source>
</evidence>
<feature type="transmembrane region" description="Helical" evidence="1">
    <location>
        <begin position="66"/>
        <end position="89"/>
    </location>
</feature>
<feature type="transmembrane region" description="Helical" evidence="1">
    <location>
        <begin position="110"/>
        <end position="137"/>
    </location>
</feature>
<gene>
    <name evidence="2" type="ORF">Pc09g00360</name>
    <name evidence="2" type="ORF">PCH_Pc09g00360</name>
</gene>
<name>B6GWN1_PENRW</name>
<dbReference type="EMBL" id="AM920424">
    <property type="protein sequence ID" value="CAP79283.1"/>
    <property type="molecule type" value="Genomic_DNA"/>
</dbReference>
<protein>
    <submittedName>
        <fullName evidence="2">Uncharacterized protein</fullName>
    </submittedName>
</protein>
<evidence type="ECO:0000313" key="2">
    <source>
        <dbReference type="EMBL" id="CAP79283.1"/>
    </source>
</evidence>
<dbReference type="VEuPathDB" id="FungiDB:PCH_Pc09g00360"/>
<keyword evidence="1" id="KW-1133">Transmembrane helix</keyword>
<keyword evidence="3" id="KW-1185">Reference proteome</keyword>